<feature type="domain" description="AB hydrolase-1" evidence="3">
    <location>
        <begin position="36"/>
        <end position="273"/>
    </location>
</feature>
<evidence type="ECO:0000256" key="1">
    <source>
        <dbReference type="ARBA" id="ARBA00010088"/>
    </source>
</evidence>
<dbReference type="OMA" id="NGPNEFH"/>
<dbReference type="EMBL" id="LUGG01000003">
    <property type="protein sequence ID" value="OBZ76116.1"/>
    <property type="molecule type" value="Genomic_DNA"/>
</dbReference>
<dbReference type="GO" id="GO:0006508">
    <property type="term" value="P:proteolysis"/>
    <property type="evidence" value="ECO:0007669"/>
    <property type="project" value="InterPro"/>
</dbReference>
<keyword evidence="5" id="KW-1185">Reference proteome</keyword>
<evidence type="ECO:0000313" key="4">
    <source>
        <dbReference type="EMBL" id="OBZ76116.1"/>
    </source>
</evidence>
<gene>
    <name evidence="4" type="primary">laaA_3</name>
    <name evidence="4" type="ORF">A0H81_04018</name>
</gene>
<reference evidence="4 5" key="1">
    <citation type="submission" date="2016-03" db="EMBL/GenBank/DDBJ databases">
        <title>Whole genome sequencing of Grifola frondosa 9006-11.</title>
        <authorList>
            <person name="Min B."/>
            <person name="Park H."/>
            <person name="Kim J.-G."/>
            <person name="Cho H."/>
            <person name="Oh Y.-L."/>
            <person name="Kong W.-S."/>
            <person name="Choi I.-G."/>
        </authorList>
    </citation>
    <scope>NUCLEOTIDE SEQUENCE [LARGE SCALE GENOMIC DNA]</scope>
    <source>
        <strain evidence="4 5">9006-11</strain>
    </source>
</reference>
<dbReference type="PRINTS" id="PR00793">
    <property type="entry name" value="PROAMNOPTASE"/>
</dbReference>
<dbReference type="InterPro" id="IPR029058">
    <property type="entry name" value="AB_hydrolase_fold"/>
</dbReference>
<dbReference type="PANTHER" id="PTHR43194">
    <property type="entry name" value="HYDROLASE ALPHA/BETA FOLD FAMILY"/>
    <property type="match status" value="1"/>
</dbReference>
<dbReference type="Pfam" id="PF00561">
    <property type="entry name" value="Abhydrolase_1"/>
    <property type="match status" value="1"/>
</dbReference>
<proteinExistence type="inferred from homology"/>
<dbReference type="NCBIfam" id="TIGR01250">
    <property type="entry name" value="pro_imino_pep_2"/>
    <property type="match status" value="1"/>
</dbReference>
<dbReference type="InterPro" id="IPR000073">
    <property type="entry name" value="AB_hydrolase_1"/>
</dbReference>
<dbReference type="Proteomes" id="UP000092993">
    <property type="component" value="Unassembled WGS sequence"/>
</dbReference>
<dbReference type="OrthoDB" id="190201at2759"/>
<comment type="similarity">
    <text evidence="1">Belongs to the peptidase S33 family.</text>
</comment>
<dbReference type="SUPFAM" id="SSF53474">
    <property type="entry name" value="alpha/beta-Hydrolases"/>
    <property type="match status" value="1"/>
</dbReference>
<dbReference type="PANTHER" id="PTHR43194:SF2">
    <property type="entry name" value="PEROXISOMAL MEMBRANE PROTEIN LPX1"/>
    <property type="match status" value="1"/>
</dbReference>
<evidence type="ECO:0000259" key="3">
    <source>
        <dbReference type="Pfam" id="PF00561"/>
    </source>
</evidence>
<name>A0A1C7MID6_GRIFR</name>
<dbReference type="InterPro" id="IPR050228">
    <property type="entry name" value="Carboxylesterase_BioH"/>
</dbReference>
<dbReference type="Gene3D" id="3.40.50.1820">
    <property type="entry name" value="alpha/beta hydrolase"/>
    <property type="match status" value="1"/>
</dbReference>
<organism evidence="4 5">
    <name type="scientific">Grifola frondosa</name>
    <name type="common">Maitake</name>
    <name type="synonym">Polyporus frondosus</name>
    <dbReference type="NCBI Taxonomy" id="5627"/>
    <lineage>
        <taxon>Eukaryota</taxon>
        <taxon>Fungi</taxon>
        <taxon>Dikarya</taxon>
        <taxon>Basidiomycota</taxon>
        <taxon>Agaricomycotina</taxon>
        <taxon>Agaricomycetes</taxon>
        <taxon>Polyporales</taxon>
        <taxon>Grifolaceae</taxon>
        <taxon>Grifola</taxon>
    </lineage>
</organism>
<protein>
    <submittedName>
        <fullName evidence="4">L-amino acid amidase</fullName>
    </submittedName>
</protein>
<evidence type="ECO:0000313" key="5">
    <source>
        <dbReference type="Proteomes" id="UP000092993"/>
    </source>
</evidence>
<accession>A0A1C7MID6</accession>
<comment type="caution">
    <text evidence="4">The sequence shown here is derived from an EMBL/GenBank/DDBJ whole genome shotgun (WGS) entry which is preliminary data.</text>
</comment>
<dbReference type="InterPro" id="IPR002410">
    <property type="entry name" value="Peptidase_S33"/>
</dbReference>
<dbReference type="AlphaFoldDB" id="A0A1C7MID6"/>
<dbReference type="STRING" id="5627.A0A1C7MID6"/>
<dbReference type="GO" id="GO:0008233">
    <property type="term" value="F:peptidase activity"/>
    <property type="evidence" value="ECO:0007669"/>
    <property type="project" value="InterPro"/>
</dbReference>
<dbReference type="PIRSF" id="PIRSF005539">
    <property type="entry name" value="Pept_S33_TRI_F1"/>
    <property type="match status" value="1"/>
</dbReference>
<keyword evidence="2" id="KW-0378">Hydrolase</keyword>
<dbReference type="InterPro" id="IPR005945">
    <property type="entry name" value="Pro_imino_pep"/>
</dbReference>
<evidence type="ECO:0000256" key="2">
    <source>
        <dbReference type="ARBA" id="ARBA00022801"/>
    </source>
</evidence>
<sequence>MMTPTSEGFVDFNVPAAGKACKTWYKIFGDLKSGTPLVGLHGGPGSTHHYILSLVDLAASHSISVVLYDQLGNGNSTHLPEKRGDTAFWTEQLFLDELDNLLSALGIRDNYALLGHSWGGMLGARHAARQPTGLRRLVISDSPADMKLWLEAANKLLAELPRETQDTLMKHETAGTTDSQEYKEAIGVFYARYLCRVHPMPSEVSATFEWMEKDPTVYLTMNGPSEFHVIGSLKDWSILDEIHKINVPTLLLNGAYDEAQDSTVVPFFKSIPQVKCGESLKCHKILASPPYHDR</sequence>